<comment type="similarity">
    <text evidence="2 6">Belongs to the cytochrome P450 family.</text>
</comment>
<evidence type="ECO:0000313" key="7">
    <source>
        <dbReference type="EMBL" id="CAF9925017.1"/>
    </source>
</evidence>
<dbReference type="PROSITE" id="PS00086">
    <property type="entry name" value="CYTOCHROME_P450"/>
    <property type="match status" value="1"/>
</dbReference>
<dbReference type="CDD" id="cd11059">
    <property type="entry name" value="CYP_fungal"/>
    <property type="match status" value="1"/>
</dbReference>
<name>A0A8H3FGY8_9LECA</name>
<evidence type="ECO:0000256" key="2">
    <source>
        <dbReference type="ARBA" id="ARBA00010617"/>
    </source>
</evidence>
<evidence type="ECO:0008006" key="9">
    <source>
        <dbReference type="Google" id="ProtNLM"/>
    </source>
</evidence>
<keyword evidence="6" id="KW-0503">Monooxygenase</keyword>
<dbReference type="OrthoDB" id="1470350at2759"/>
<keyword evidence="4 5" id="KW-0408">Iron</keyword>
<dbReference type="EMBL" id="CAJPDS010000037">
    <property type="protein sequence ID" value="CAF9925017.1"/>
    <property type="molecule type" value="Genomic_DNA"/>
</dbReference>
<dbReference type="GO" id="GO:0020037">
    <property type="term" value="F:heme binding"/>
    <property type="evidence" value="ECO:0007669"/>
    <property type="project" value="InterPro"/>
</dbReference>
<sequence length="465" mass="52525">MEPETIHSAHVKHGPIVRLGPNEVSVNCLDGGVRTIYTGEFEKPFFYDQFQNYGVLNMFSIKANKPHAARKRMMANVYSKTFMQSSEEVREMTRLILFERMLPAINLHAASGSSLEVFEFNYAVTMEFINSHLFGVSNDIDFIQHVEMRKRFLDWYYKRSEHDFWNQELPSLTRILRKIGIHLIPKSVHAANDKFEGWMLQLCRDIRESLETTSDTAKARTQPVVYNQLADALKGSTTKTEASTYSSSEELLIASELLDHVIAGMDTSGYTLAFLFWELSRQPDLQTLLREELLTLSPPLTPDHKSTLPSARSVDTLPLLHAVVMETLRRHAAISGPQPRLTPSPPTSLAGSPPLPAGVRVSAQAYSLHRNETVFPEAETWFPHRWLDADQGKKDEMGRWFWAFGSGSRMCVGSNFAMHELKHVTAAIYTNFTTSIVDDSGMDRGDANRAVPTGDELALKFSPVR</sequence>
<evidence type="ECO:0000313" key="8">
    <source>
        <dbReference type="Proteomes" id="UP000664521"/>
    </source>
</evidence>
<dbReference type="InterPro" id="IPR050121">
    <property type="entry name" value="Cytochrome_P450_monoxygenase"/>
</dbReference>
<dbReference type="PRINTS" id="PR00385">
    <property type="entry name" value="P450"/>
</dbReference>
<dbReference type="Gene3D" id="1.10.630.10">
    <property type="entry name" value="Cytochrome P450"/>
    <property type="match status" value="1"/>
</dbReference>
<dbReference type="InterPro" id="IPR017972">
    <property type="entry name" value="Cyt_P450_CS"/>
</dbReference>
<protein>
    <recommendedName>
        <fullName evidence="9">Cytochrome P450</fullName>
    </recommendedName>
</protein>
<keyword evidence="3 5" id="KW-0479">Metal-binding</keyword>
<gene>
    <name evidence="7" type="ORF">HETSPECPRED_005722</name>
</gene>
<dbReference type="GO" id="GO:0005506">
    <property type="term" value="F:iron ion binding"/>
    <property type="evidence" value="ECO:0007669"/>
    <property type="project" value="InterPro"/>
</dbReference>
<accession>A0A8H3FGY8</accession>
<dbReference type="InterPro" id="IPR036396">
    <property type="entry name" value="Cyt_P450_sf"/>
</dbReference>
<organism evidence="7 8">
    <name type="scientific">Heterodermia speciosa</name>
    <dbReference type="NCBI Taxonomy" id="116794"/>
    <lineage>
        <taxon>Eukaryota</taxon>
        <taxon>Fungi</taxon>
        <taxon>Dikarya</taxon>
        <taxon>Ascomycota</taxon>
        <taxon>Pezizomycotina</taxon>
        <taxon>Lecanoromycetes</taxon>
        <taxon>OSLEUM clade</taxon>
        <taxon>Lecanoromycetidae</taxon>
        <taxon>Caliciales</taxon>
        <taxon>Physciaceae</taxon>
        <taxon>Heterodermia</taxon>
    </lineage>
</organism>
<dbReference type="PANTHER" id="PTHR24305:SF166">
    <property type="entry name" value="CYTOCHROME P450 12A4, MITOCHONDRIAL-RELATED"/>
    <property type="match status" value="1"/>
</dbReference>
<dbReference type="Proteomes" id="UP000664521">
    <property type="component" value="Unassembled WGS sequence"/>
</dbReference>
<evidence type="ECO:0000256" key="1">
    <source>
        <dbReference type="ARBA" id="ARBA00001971"/>
    </source>
</evidence>
<dbReference type="InterPro" id="IPR001128">
    <property type="entry name" value="Cyt_P450"/>
</dbReference>
<evidence type="ECO:0000256" key="5">
    <source>
        <dbReference type="PIRSR" id="PIRSR602403-1"/>
    </source>
</evidence>
<evidence type="ECO:0000256" key="4">
    <source>
        <dbReference type="ARBA" id="ARBA00023004"/>
    </source>
</evidence>
<dbReference type="GO" id="GO:0004497">
    <property type="term" value="F:monooxygenase activity"/>
    <property type="evidence" value="ECO:0007669"/>
    <property type="project" value="UniProtKB-KW"/>
</dbReference>
<keyword evidence="5 6" id="KW-0349">Heme</keyword>
<evidence type="ECO:0000256" key="6">
    <source>
        <dbReference type="RuleBase" id="RU000461"/>
    </source>
</evidence>
<proteinExistence type="inferred from homology"/>
<evidence type="ECO:0000256" key="3">
    <source>
        <dbReference type="ARBA" id="ARBA00022723"/>
    </source>
</evidence>
<dbReference type="PANTHER" id="PTHR24305">
    <property type="entry name" value="CYTOCHROME P450"/>
    <property type="match status" value="1"/>
</dbReference>
<dbReference type="GO" id="GO:0016705">
    <property type="term" value="F:oxidoreductase activity, acting on paired donors, with incorporation or reduction of molecular oxygen"/>
    <property type="evidence" value="ECO:0007669"/>
    <property type="project" value="InterPro"/>
</dbReference>
<dbReference type="Pfam" id="PF00067">
    <property type="entry name" value="p450"/>
    <property type="match status" value="1"/>
</dbReference>
<dbReference type="PRINTS" id="PR00465">
    <property type="entry name" value="EP450IV"/>
</dbReference>
<dbReference type="InterPro" id="IPR002403">
    <property type="entry name" value="Cyt_P450_E_grp-IV"/>
</dbReference>
<reference evidence="7" key="1">
    <citation type="submission" date="2021-03" db="EMBL/GenBank/DDBJ databases">
        <authorList>
            <person name="Tagirdzhanova G."/>
        </authorList>
    </citation>
    <scope>NUCLEOTIDE SEQUENCE</scope>
</reference>
<dbReference type="AlphaFoldDB" id="A0A8H3FGY8"/>
<feature type="binding site" description="axial binding residue" evidence="5">
    <location>
        <position position="411"/>
    </location>
    <ligand>
        <name>heme</name>
        <dbReference type="ChEBI" id="CHEBI:30413"/>
    </ligand>
    <ligandPart>
        <name>Fe</name>
        <dbReference type="ChEBI" id="CHEBI:18248"/>
    </ligandPart>
</feature>
<dbReference type="SUPFAM" id="SSF48264">
    <property type="entry name" value="Cytochrome P450"/>
    <property type="match status" value="1"/>
</dbReference>
<keyword evidence="8" id="KW-1185">Reference proteome</keyword>
<comment type="caution">
    <text evidence="7">The sequence shown here is derived from an EMBL/GenBank/DDBJ whole genome shotgun (WGS) entry which is preliminary data.</text>
</comment>
<comment type="cofactor">
    <cofactor evidence="1 5">
        <name>heme</name>
        <dbReference type="ChEBI" id="CHEBI:30413"/>
    </cofactor>
</comment>
<keyword evidence="6" id="KW-0560">Oxidoreductase</keyword>